<dbReference type="Gene3D" id="1.10.1000.11">
    <property type="entry name" value="Arf Nucleotide-binding Site Opener,domain 2"/>
    <property type="match status" value="1"/>
</dbReference>
<feature type="region of interest" description="Disordered" evidence="1">
    <location>
        <begin position="19"/>
        <end position="52"/>
    </location>
</feature>
<dbReference type="PANTHER" id="PTHR10663">
    <property type="entry name" value="GUANYL-NUCLEOTIDE EXCHANGE FACTOR"/>
    <property type="match status" value="1"/>
</dbReference>
<dbReference type="PROSITE" id="PS50190">
    <property type="entry name" value="SEC7"/>
    <property type="match status" value="1"/>
</dbReference>
<dbReference type="FunFam" id="1.10.1000.11:FF:000002">
    <property type="entry name" value="Cytohesin 1"/>
    <property type="match status" value="1"/>
</dbReference>
<dbReference type="InterPro" id="IPR035999">
    <property type="entry name" value="Sec7_dom_sf"/>
</dbReference>
<feature type="compositionally biased region" description="Low complexity" evidence="1">
    <location>
        <begin position="393"/>
        <end position="409"/>
    </location>
</feature>
<feature type="compositionally biased region" description="Polar residues" evidence="1">
    <location>
        <begin position="19"/>
        <end position="44"/>
    </location>
</feature>
<feature type="domain" description="PH" evidence="2">
    <location>
        <begin position="726"/>
        <end position="855"/>
    </location>
</feature>
<reference evidence="4 5" key="1">
    <citation type="submission" date="2018-10" db="EMBL/GenBank/DDBJ databases">
        <title>Fifty Aureobasidium pullulans genomes reveal a recombining polyextremotolerant generalist.</title>
        <authorList>
            <person name="Gostincar C."/>
            <person name="Turk M."/>
            <person name="Zajc J."/>
            <person name="Gunde-Cimerman N."/>
        </authorList>
    </citation>
    <scope>NUCLEOTIDE SEQUENCE [LARGE SCALE GENOMIC DNA]</scope>
    <source>
        <strain evidence="4 5">EXF-11013</strain>
    </source>
</reference>
<feature type="compositionally biased region" description="Low complexity" evidence="1">
    <location>
        <begin position="345"/>
        <end position="357"/>
    </location>
</feature>
<evidence type="ECO:0000259" key="2">
    <source>
        <dbReference type="PROSITE" id="PS50003"/>
    </source>
</evidence>
<dbReference type="SMART" id="SM00233">
    <property type="entry name" value="PH"/>
    <property type="match status" value="1"/>
</dbReference>
<gene>
    <name evidence="4" type="ORF">D6D22_00445</name>
</gene>
<dbReference type="InterPro" id="IPR000904">
    <property type="entry name" value="Sec7_dom"/>
</dbReference>
<dbReference type="PROSITE" id="PS50003">
    <property type="entry name" value="PH_DOMAIN"/>
    <property type="match status" value="1"/>
</dbReference>
<feature type="region of interest" description="Disordered" evidence="1">
    <location>
        <begin position="1380"/>
        <end position="1439"/>
    </location>
</feature>
<feature type="compositionally biased region" description="Polar residues" evidence="1">
    <location>
        <begin position="276"/>
        <end position="289"/>
    </location>
</feature>
<feature type="region of interest" description="Disordered" evidence="1">
    <location>
        <begin position="338"/>
        <end position="455"/>
    </location>
</feature>
<dbReference type="GO" id="GO:0032012">
    <property type="term" value="P:regulation of ARF protein signal transduction"/>
    <property type="evidence" value="ECO:0007669"/>
    <property type="project" value="InterPro"/>
</dbReference>
<feature type="domain" description="SEC7" evidence="3">
    <location>
        <begin position="413"/>
        <end position="601"/>
    </location>
</feature>
<dbReference type="Pfam" id="PF01369">
    <property type="entry name" value="Sec7"/>
    <property type="match status" value="1"/>
</dbReference>
<feature type="region of interest" description="Disordered" evidence="1">
    <location>
        <begin position="204"/>
        <end position="223"/>
    </location>
</feature>
<feature type="region of interest" description="Disordered" evidence="1">
    <location>
        <begin position="1035"/>
        <end position="1069"/>
    </location>
</feature>
<evidence type="ECO:0000256" key="1">
    <source>
        <dbReference type="SAM" id="MobiDB-lite"/>
    </source>
</evidence>
<proteinExistence type="predicted"/>
<feature type="compositionally biased region" description="Basic and acidic residues" evidence="1">
    <location>
        <begin position="158"/>
        <end position="181"/>
    </location>
</feature>
<name>A0A4S8YMW2_AURPU</name>
<evidence type="ECO:0008006" key="6">
    <source>
        <dbReference type="Google" id="ProtNLM"/>
    </source>
</evidence>
<dbReference type="EMBL" id="QZAL01000003">
    <property type="protein sequence ID" value="THW52367.1"/>
    <property type="molecule type" value="Genomic_DNA"/>
</dbReference>
<dbReference type="SUPFAM" id="SSF50729">
    <property type="entry name" value="PH domain-like"/>
    <property type="match status" value="1"/>
</dbReference>
<dbReference type="PANTHER" id="PTHR10663:SF405">
    <property type="entry name" value="ARF GUANINE NUCLEOTIDE EXCHANGE FACTOR SYT1"/>
    <property type="match status" value="1"/>
</dbReference>
<feature type="compositionally biased region" description="Low complexity" evidence="1">
    <location>
        <begin position="1172"/>
        <end position="1194"/>
    </location>
</feature>
<evidence type="ECO:0000313" key="5">
    <source>
        <dbReference type="Proteomes" id="UP000310687"/>
    </source>
</evidence>
<sequence length="1460" mass="161406">MPLMSRRRSTLDTLLNDVRSNTQDGATSPNSGYATPAPNTNRPMSAQEPISPMDVLSLGPPSPPVQTATPATARFSMLRWRHFSDGQLSAKARLHADSDKTPPVPQVPPQHQLQSPVPNPQIITTAPTMDEHNHPTNRTRKAKSPFKRQISKLSPSKQRRESTEDHRPWRRGRSVDIDRLVPDPVAPPPYGDESNSALALPVTRLSDSSGDQRSSGEHVTYATTTTTHTISTTTTLFKLPRRNKKNKSLFPLPVKLSPPSNPPPEPETSRGPATPRPSTSAISTHSNIESPERQRRPPPLSALQRRHTEASRPRLFLSSSPAPAQLAKSSITALATHGGAPLFRNDSSNSTHSNNSSPILNPPRRFGLRDRSSTVSSFGRRSEDQTPPTPPVLSSARNSTSTSGRTSLGGLLGFNRFRHNSDLRDRGSSPGFHSKSNSLSPSVHEPVVIPDREEGDTPGKYLERLQAAVSRSLIAGILSKSSDPFAQAVLRSYCRKFSFFGEPIDMSLRKFLLEAELPKETQQVDRVVQAFADRYHECNPGIFMSPDQAYIIAFSLMMLHTDAFNKNNKRKMQKHDYIKNTSGQNVSDDVLGCFYDNICYTPFIHFEEEVDINGERLLTFKPKKSKVRGSIPEPGRKNSGPIDPYALICDGKLDTLRPSIKDSITMEDPYSYLGTANFFDMKKLQKAFVNTAVLQIISARSRPAAFESQATRDNPSESAIGLVDLKVTKVGVLWRKSTKRKKTRSPWQEWGAILTGSQLYLFKNVTWVKGLMSQYHTHVKQEGTNIPVVFKPPIQDFKPDALIKTDDAVALLDRSYLKHKDAFTLVRHGGQEEVLLAENEAEVNDWIALINYAAAFRSAGVRIRGFIGGTDNDVTINSRGRLNSTASVDSSINTSIGSALNSTITHDGQVTVEKRDFTPHLVRQVLAARRQIMLQTIVESEREVTDAIRSLENMMRNARHLLILAPIQPKTREDVCHATARMDAMLKWVRRDIWRTKCHRDILSLDLQEDGDMFDTKLSTPIPNVRKTSGLQKTISKTNSHVSQQTSPQSPTHSPRGNGDGQNEGLFNRDVFKTPPEHALRFGDAWQLPSPLDLNSPQQQRRPSAASNAQSVIRKHSLAGMSVSSSVQDGDRHLSSAASDAPFRHGHLTPTHSYEGRDHEAALLARDPLAPTTTTTTNTSTVMSEAPAATPESASKIKSGRRSLHRTLRDGRHDPSSSQRHNRGKESASTIRSDGSRVDDLVEATPGLERKAARFMVHGKQASVVTFGADWAEEKMRRELARKHSASTQASTEESGPDANLQYHVAQALSSGNGSHATSPDGPPKMNVRIPILHEWQADPVDKTPTAAGDRHLPDPFNLQHELTTPTLISSDDDLDSYFDANSPRSDTVRAGSRKFSDAQGLEDALSSHAREGMLPEDLPLPSSPPMAIEHENHDDNTIPFSRYIEDEKLRELTSATNEQ</sequence>
<feature type="compositionally biased region" description="Low complexity" evidence="1">
    <location>
        <begin position="1040"/>
        <end position="1055"/>
    </location>
</feature>
<organism evidence="4 5">
    <name type="scientific">Aureobasidium pullulans</name>
    <name type="common">Black yeast</name>
    <name type="synonym">Pullularia pullulans</name>
    <dbReference type="NCBI Taxonomy" id="5580"/>
    <lineage>
        <taxon>Eukaryota</taxon>
        <taxon>Fungi</taxon>
        <taxon>Dikarya</taxon>
        <taxon>Ascomycota</taxon>
        <taxon>Pezizomycotina</taxon>
        <taxon>Dothideomycetes</taxon>
        <taxon>Dothideomycetidae</taxon>
        <taxon>Dothideales</taxon>
        <taxon>Saccotheciaceae</taxon>
        <taxon>Aureobasidium</taxon>
    </lineage>
</organism>
<feature type="region of interest" description="Disordered" evidence="1">
    <location>
        <begin position="1089"/>
        <end position="1240"/>
    </location>
</feature>
<protein>
    <recommendedName>
        <fullName evidence="6">SEC7 domain-containing protein</fullName>
    </recommendedName>
</protein>
<dbReference type="SMART" id="SM00222">
    <property type="entry name" value="Sec7"/>
    <property type="match status" value="1"/>
</dbReference>
<dbReference type="Gene3D" id="2.30.29.30">
    <property type="entry name" value="Pleckstrin-homology domain (PH domain)/Phosphotyrosine-binding domain (PTB)"/>
    <property type="match status" value="1"/>
</dbReference>
<feature type="compositionally biased region" description="Basic residues" evidence="1">
    <location>
        <begin position="135"/>
        <end position="150"/>
    </location>
</feature>
<feature type="region of interest" description="Disordered" evidence="1">
    <location>
        <begin position="249"/>
        <end position="323"/>
    </location>
</feature>
<comment type="caution">
    <text evidence="4">The sequence shown here is derived from an EMBL/GenBank/DDBJ whole genome shotgun (WGS) entry which is preliminary data.</text>
</comment>
<dbReference type="CDD" id="cd00821">
    <property type="entry name" value="PH"/>
    <property type="match status" value="1"/>
</dbReference>
<dbReference type="CDD" id="cd00171">
    <property type="entry name" value="Sec7"/>
    <property type="match status" value="1"/>
</dbReference>
<dbReference type="InterPro" id="IPR023394">
    <property type="entry name" value="Sec7_C_sf"/>
</dbReference>
<evidence type="ECO:0000259" key="3">
    <source>
        <dbReference type="PROSITE" id="PS50190"/>
    </source>
</evidence>
<feature type="compositionally biased region" description="Polar residues" evidence="1">
    <location>
        <begin position="1093"/>
        <end position="1111"/>
    </location>
</feature>
<dbReference type="InterPro" id="IPR011993">
    <property type="entry name" value="PH-like_dom_sf"/>
</dbReference>
<dbReference type="GO" id="GO:0005085">
    <property type="term" value="F:guanyl-nucleotide exchange factor activity"/>
    <property type="evidence" value="ECO:0007669"/>
    <property type="project" value="InterPro"/>
</dbReference>
<dbReference type="Proteomes" id="UP000310687">
    <property type="component" value="Unassembled WGS sequence"/>
</dbReference>
<feature type="region of interest" description="Disordered" evidence="1">
    <location>
        <begin position="93"/>
        <end position="197"/>
    </location>
</feature>
<dbReference type="InterPro" id="IPR001849">
    <property type="entry name" value="PH_domain"/>
</dbReference>
<evidence type="ECO:0000313" key="4">
    <source>
        <dbReference type="EMBL" id="THW52367.1"/>
    </source>
</evidence>
<dbReference type="SUPFAM" id="SSF48425">
    <property type="entry name" value="Sec7 domain"/>
    <property type="match status" value="1"/>
</dbReference>
<accession>A0A4S8YMW2</accession>